<dbReference type="GeneID" id="28799398"/>
<sequence>MTQSNKKTIDKWRAIIEQDKGSKKERFKMGYALDDMNKLALIKTLQELDLPREQLESTLITCLLHIYKNDPEKVIHYLSNLQQFNQK</sequence>
<dbReference type="RefSeq" id="YP_009275203.1">
    <property type="nucleotide sequence ID" value="NC_030925.1"/>
</dbReference>
<dbReference type="KEGG" id="vg:28799398"/>
<proteinExistence type="predicted"/>
<accession>A0A142F156</accession>
<protein>
    <submittedName>
        <fullName evidence="1">DNA primase-like protein</fullName>
    </submittedName>
</protein>
<keyword evidence="2" id="KW-1185">Reference proteome</keyword>
<reference evidence="1 2" key="1">
    <citation type="submission" date="2016-01" db="EMBL/GenBank/DDBJ databases">
        <title>Isolation and characterization of bacteriophages from East Africa Rift Valley soda lakes.</title>
        <authorList>
            <person name="van Zyl L.J."/>
            <person name="Nemavhulani S."/>
            <person name="Cowan D.A."/>
            <person name="Trindade M.I."/>
        </authorList>
    </citation>
    <scope>NUCLEOTIDE SEQUENCE [LARGE SCALE GENOMIC DNA]</scope>
</reference>
<evidence type="ECO:0000313" key="1">
    <source>
        <dbReference type="EMBL" id="AMQ66513.1"/>
    </source>
</evidence>
<organism evidence="1 2">
    <name type="scientific">Bacillus phage Shbh1</name>
    <dbReference type="NCBI Taxonomy" id="1796992"/>
    <lineage>
        <taxon>Viruses</taxon>
        <taxon>Duplodnaviria</taxon>
        <taxon>Heunggongvirae</taxon>
        <taxon>Uroviricota</taxon>
        <taxon>Caudoviricetes</taxon>
        <taxon>Herelleviridae</taxon>
        <taxon>Bastillevirinae</taxon>
        <taxon>Shalavirus</taxon>
        <taxon>Shalavirus Shbh1</taxon>
    </lineage>
</organism>
<dbReference type="EMBL" id="KU640380">
    <property type="protein sequence ID" value="AMQ66513.1"/>
    <property type="molecule type" value="Genomic_DNA"/>
</dbReference>
<name>A0A142F156_9CAUD</name>
<evidence type="ECO:0000313" key="2">
    <source>
        <dbReference type="Proteomes" id="UP000201588"/>
    </source>
</evidence>
<dbReference type="Proteomes" id="UP000201588">
    <property type="component" value="Segment"/>
</dbReference>